<accession>A0A1V4HM92</accession>
<dbReference type="PANTHER" id="PTHR42756:SF1">
    <property type="entry name" value="TRANSCRIPTIONAL REPRESSOR OF EMRAB OPERON"/>
    <property type="match status" value="1"/>
</dbReference>
<evidence type="ECO:0000256" key="2">
    <source>
        <dbReference type="ARBA" id="ARBA00023125"/>
    </source>
</evidence>
<sequence length="145" mass="17084">MYLETSIAKLLRQLTRTHKESLAKRIHCMGLTPPQFMTLYQVKKEPKTIGQIVDAVDLSYSTVSGIIDRLERDGWINRVKDEADRRVTWIYMSEKMQARFEENSFFQEANYSKFLNGFSEEELIIIHSSFDLITRQLEKKVEEKS</sequence>
<dbReference type="SMART" id="SM00347">
    <property type="entry name" value="HTH_MARR"/>
    <property type="match status" value="1"/>
</dbReference>
<comment type="caution">
    <text evidence="5">The sequence shown here is derived from an EMBL/GenBank/DDBJ whole genome shotgun (WGS) entry which is preliminary data.</text>
</comment>
<dbReference type="PANTHER" id="PTHR42756">
    <property type="entry name" value="TRANSCRIPTIONAL REGULATOR, MARR"/>
    <property type="match status" value="1"/>
</dbReference>
<dbReference type="Proteomes" id="UP000190626">
    <property type="component" value="Unassembled WGS sequence"/>
</dbReference>
<dbReference type="InterPro" id="IPR011991">
    <property type="entry name" value="ArsR-like_HTH"/>
</dbReference>
<dbReference type="InterPro" id="IPR000835">
    <property type="entry name" value="HTH_MarR-typ"/>
</dbReference>
<dbReference type="Gene3D" id="1.10.10.10">
    <property type="entry name" value="Winged helix-like DNA-binding domain superfamily/Winged helix DNA-binding domain"/>
    <property type="match status" value="1"/>
</dbReference>
<organism evidence="5 6">
    <name type="scientific">Paenibacillus ferrarius</name>
    <dbReference type="NCBI Taxonomy" id="1469647"/>
    <lineage>
        <taxon>Bacteria</taxon>
        <taxon>Bacillati</taxon>
        <taxon>Bacillota</taxon>
        <taxon>Bacilli</taxon>
        <taxon>Bacillales</taxon>
        <taxon>Paenibacillaceae</taxon>
        <taxon>Paenibacillus</taxon>
    </lineage>
</organism>
<dbReference type="STRING" id="1469647.BC351_04830"/>
<dbReference type="CDD" id="cd00090">
    <property type="entry name" value="HTH_ARSR"/>
    <property type="match status" value="1"/>
</dbReference>
<dbReference type="InterPro" id="IPR036388">
    <property type="entry name" value="WH-like_DNA-bd_sf"/>
</dbReference>
<dbReference type="SUPFAM" id="SSF46785">
    <property type="entry name" value="Winged helix' DNA-binding domain"/>
    <property type="match status" value="1"/>
</dbReference>
<feature type="domain" description="HTH marR-type" evidence="4">
    <location>
        <begin position="4"/>
        <end position="135"/>
    </location>
</feature>
<keyword evidence="6" id="KW-1185">Reference proteome</keyword>
<evidence type="ECO:0000256" key="3">
    <source>
        <dbReference type="ARBA" id="ARBA00023163"/>
    </source>
</evidence>
<protein>
    <recommendedName>
        <fullName evidence="4">HTH marR-type domain-containing protein</fullName>
    </recommendedName>
</protein>
<gene>
    <name evidence="5" type="ORF">BC351_04830</name>
</gene>
<keyword evidence="3" id="KW-0804">Transcription</keyword>
<dbReference type="AlphaFoldDB" id="A0A1V4HM92"/>
<name>A0A1V4HM92_9BACL</name>
<keyword evidence="1" id="KW-0805">Transcription regulation</keyword>
<dbReference type="GO" id="GO:0003677">
    <property type="term" value="F:DNA binding"/>
    <property type="evidence" value="ECO:0007669"/>
    <property type="project" value="UniProtKB-KW"/>
</dbReference>
<dbReference type="Pfam" id="PF12802">
    <property type="entry name" value="MarR_2"/>
    <property type="match status" value="1"/>
</dbReference>
<evidence type="ECO:0000313" key="6">
    <source>
        <dbReference type="Proteomes" id="UP000190626"/>
    </source>
</evidence>
<evidence type="ECO:0000256" key="1">
    <source>
        <dbReference type="ARBA" id="ARBA00023015"/>
    </source>
</evidence>
<reference evidence="6" key="1">
    <citation type="submission" date="2016-07" db="EMBL/GenBank/DDBJ databases">
        <authorList>
            <person name="Florea S."/>
            <person name="Webb J.S."/>
            <person name="Jaromczyk J."/>
            <person name="Schardl C.L."/>
        </authorList>
    </citation>
    <scope>NUCLEOTIDE SEQUENCE [LARGE SCALE GENOMIC DNA]</scope>
    <source>
        <strain evidence="6">CY1</strain>
    </source>
</reference>
<evidence type="ECO:0000259" key="4">
    <source>
        <dbReference type="PROSITE" id="PS50995"/>
    </source>
</evidence>
<dbReference type="InterPro" id="IPR036390">
    <property type="entry name" value="WH_DNA-bd_sf"/>
</dbReference>
<dbReference type="OrthoDB" id="49580at2"/>
<evidence type="ECO:0000313" key="5">
    <source>
        <dbReference type="EMBL" id="OPH57824.1"/>
    </source>
</evidence>
<dbReference type="PROSITE" id="PS50995">
    <property type="entry name" value="HTH_MARR_2"/>
    <property type="match status" value="1"/>
</dbReference>
<proteinExistence type="predicted"/>
<dbReference type="GO" id="GO:0003700">
    <property type="term" value="F:DNA-binding transcription factor activity"/>
    <property type="evidence" value="ECO:0007669"/>
    <property type="project" value="InterPro"/>
</dbReference>
<dbReference type="EMBL" id="MBTG01000012">
    <property type="protein sequence ID" value="OPH57824.1"/>
    <property type="molecule type" value="Genomic_DNA"/>
</dbReference>
<keyword evidence="2" id="KW-0238">DNA-binding</keyword>